<dbReference type="PANTHER" id="PTHR36440:SF1">
    <property type="entry name" value="PUTATIVE (AFU_ORTHOLOGUE AFUA_8G07350)-RELATED"/>
    <property type="match status" value="1"/>
</dbReference>
<evidence type="ECO:0000313" key="3">
    <source>
        <dbReference type="Proteomes" id="UP000321935"/>
    </source>
</evidence>
<dbReference type="RefSeq" id="WP_146921329.1">
    <property type="nucleotide sequence ID" value="NZ_VORW01000033.1"/>
</dbReference>
<dbReference type="InterPro" id="IPR011051">
    <property type="entry name" value="RmlC_Cupin_sf"/>
</dbReference>
<evidence type="ECO:0000259" key="1">
    <source>
        <dbReference type="Pfam" id="PF07883"/>
    </source>
</evidence>
<dbReference type="EMBL" id="VORW01000033">
    <property type="protein sequence ID" value="TXE02264.1"/>
    <property type="molecule type" value="Genomic_DNA"/>
</dbReference>
<dbReference type="Gene3D" id="2.60.120.10">
    <property type="entry name" value="Jelly Rolls"/>
    <property type="match status" value="1"/>
</dbReference>
<dbReference type="Pfam" id="PF07883">
    <property type="entry name" value="Cupin_2"/>
    <property type="match status" value="1"/>
</dbReference>
<gene>
    <name evidence="2" type="ORF">ESV85_21545</name>
</gene>
<dbReference type="Proteomes" id="UP000321935">
    <property type="component" value="Unassembled WGS sequence"/>
</dbReference>
<proteinExistence type="predicted"/>
<protein>
    <submittedName>
        <fullName evidence="2">Cupin domain-containing protein</fullName>
    </submittedName>
</protein>
<sequence>MAVKNQILDMSPLGMIFTVLKSKGETDGKSLELEWELLPQCNMVDPLYHVHPEAIETYHILEGEMEFYVKDKWIRARKGDKLKVDIGVKHAFRNPSDKIVKVYNTHEPAFDMEDYFEDVCKVVELSKNRETNKVSMKNLKTLLLFGALMKNYRKEIIAVSPPDILVRTLGAIAKVLGINYNKSH</sequence>
<dbReference type="PANTHER" id="PTHR36440">
    <property type="entry name" value="PUTATIVE (AFU_ORTHOLOGUE AFUA_8G07350)-RELATED"/>
    <property type="match status" value="1"/>
</dbReference>
<dbReference type="SUPFAM" id="SSF51182">
    <property type="entry name" value="RmlC-like cupins"/>
    <property type="match status" value="1"/>
</dbReference>
<dbReference type="InterPro" id="IPR014710">
    <property type="entry name" value="RmlC-like_jellyroll"/>
</dbReference>
<name>A0A5C7AAF4_9BACT</name>
<dbReference type="OrthoDB" id="9806121at2"/>
<dbReference type="InterPro" id="IPR053146">
    <property type="entry name" value="QDO-like"/>
</dbReference>
<dbReference type="AlphaFoldDB" id="A0A5C7AAF4"/>
<evidence type="ECO:0000313" key="2">
    <source>
        <dbReference type="EMBL" id="TXE02264.1"/>
    </source>
</evidence>
<organism evidence="2 3">
    <name type="scientific">Algoriphagus aquimarinus</name>
    <dbReference type="NCBI Taxonomy" id="237018"/>
    <lineage>
        <taxon>Bacteria</taxon>
        <taxon>Pseudomonadati</taxon>
        <taxon>Bacteroidota</taxon>
        <taxon>Cytophagia</taxon>
        <taxon>Cytophagales</taxon>
        <taxon>Cyclobacteriaceae</taxon>
        <taxon>Algoriphagus</taxon>
    </lineage>
</organism>
<comment type="caution">
    <text evidence="2">The sequence shown here is derived from an EMBL/GenBank/DDBJ whole genome shotgun (WGS) entry which is preliminary data.</text>
</comment>
<feature type="domain" description="Cupin type-2" evidence="1">
    <location>
        <begin position="48"/>
        <end position="103"/>
    </location>
</feature>
<accession>A0A5C7AAF4</accession>
<dbReference type="InterPro" id="IPR013096">
    <property type="entry name" value="Cupin_2"/>
</dbReference>
<reference evidence="2 3" key="1">
    <citation type="submission" date="2019-08" db="EMBL/GenBank/DDBJ databases">
        <title>Genomes sequence of Algoriphagus aquimarinus ACAM450.</title>
        <authorList>
            <person name="Bowman J.P."/>
        </authorList>
    </citation>
    <scope>NUCLEOTIDE SEQUENCE [LARGE SCALE GENOMIC DNA]</scope>
    <source>
        <strain evidence="2 3">ACAM 450</strain>
    </source>
</reference>
<dbReference type="CDD" id="cd02208">
    <property type="entry name" value="cupin_RmlC-like"/>
    <property type="match status" value="1"/>
</dbReference>